<dbReference type="EMBL" id="UAUF01000007">
    <property type="protein sequence ID" value="SPZ02541.1"/>
    <property type="molecule type" value="Genomic_DNA"/>
</dbReference>
<reference evidence="2 3" key="1">
    <citation type="submission" date="2018-06" db="EMBL/GenBank/DDBJ databases">
        <authorList>
            <consortium name="Pathogen Informatics"/>
            <person name="Doyle S."/>
        </authorList>
    </citation>
    <scope>NUCLEOTIDE SEQUENCE [LARGE SCALE GENOMIC DNA]</scope>
    <source>
        <strain evidence="2 3">NCTC11842</strain>
    </source>
</reference>
<evidence type="ECO:0000313" key="2">
    <source>
        <dbReference type="EMBL" id="SPZ02541.1"/>
    </source>
</evidence>
<evidence type="ECO:0000256" key="1">
    <source>
        <dbReference type="SAM" id="Phobius"/>
    </source>
</evidence>
<sequence>MKNIQRKVVAEDLRKVGTTALAAGIVTIFVTNQKLLTACALITGAVLWLLGVFLTKEE</sequence>
<organism evidence="2 3">
    <name type="scientific">Pseudomonas luteola</name>
    <dbReference type="NCBI Taxonomy" id="47886"/>
    <lineage>
        <taxon>Bacteria</taxon>
        <taxon>Pseudomonadati</taxon>
        <taxon>Pseudomonadota</taxon>
        <taxon>Gammaproteobacteria</taxon>
        <taxon>Pseudomonadales</taxon>
        <taxon>Pseudomonadaceae</taxon>
        <taxon>Pseudomonas</taxon>
    </lineage>
</organism>
<proteinExistence type="predicted"/>
<feature type="transmembrane region" description="Helical" evidence="1">
    <location>
        <begin position="12"/>
        <end position="29"/>
    </location>
</feature>
<gene>
    <name evidence="2" type="ORF">NCTC11842_00661</name>
</gene>
<dbReference type="Proteomes" id="UP000250443">
    <property type="component" value="Unassembled WGS sequence"/>
</dbReference>
<feature type="transmembrane region" description="Helical" evidence="1">
    <location>
        <begin position="35"/>
        <end position="54"/>
    </location>
</feature>
<keyword evidence="1" id="KW-1133">Transmembrane helix</keyword>
<protein>
    <submittedName>
        <fullName evidence="2">Uncharacterized protein</fullName>
    </submittedName>
</protein>
<dbReference type="AlphaFoldDB" id="A0A2X2C6L0"/>
<keyword evidence="1" id="KW-0472">Membrane</keyword>
<evidence type="ECO:0000313" key="3">
    <source>
        <dbReference type="Proteomes" id="UP000250443"/>
    </source>
</evidence>
<accession>A0A2X2C6L0</accession>
<dbReference type="RefSeq" id="WP_181591829.1">
    <property type="nucleotide sequence ID" value="NZ_UAUF01000007.1"/>
</dbReference>
<keyword evidence="1" id="KW-0812">Transmembrane</keyword>
<name>A0A2X2C6L0_PSELU</name>